<dbReference type="STRING" id="1760988.SAMN02949497_4313"/>
<keyword evidence="4" id="KW-1185">Reference proteome</keyword>
<dbReference type="PANTHER" id="PTHR10291:SF0">
    <property type="entry name" value="DEHYDRODOLICHYL DIPHOSPHATE SYNTHASE 2"/>
    <property type="match status" value="1"/>
</dbReference>
<feature type="binding site" evidence="2">
    <location>
        <begin position="23"/>
        <end position="26"/>
    </location>
    <ligand>
        <name>substrate</name>
    </ligand>
</feature>
<dbReference type="GO" id="GO:0009252">
    <property type="term" value="P:peptidoglycan biosynthetic process"/>
    <property type="evidence" value="ECO:0007669"/>
    <property type="project" value="UniProtKB-UniRule"/>
</dbReference>
<evidence type="ECO:0000313" key="3">
    <source>
        <dbReference type="EMBL" id="SMF96899.1"/>
    </source>
</evidence>
<feature type="binding site" evidence="2">
    <location>
        <position position="35"/>
    </location>
    <ligand>
        <name>substrate</name>
    </ligand>
</feature>
<dbReference type="EC" id="2.5.1.31" evidence="2"/>
<dbReference type="CDD" id="cd00475">
    <property type="entry name" value="Cis_IPPS"/>
    <property type="match status" value="1"/>
</dbReference>
<dbReference type="FunFam" id="3.40.1180.10:FF:000001">
    <property type="entry name" value="(2E,6E)-farnesyl-diphosphate-specific ditrans,polycis-undecaprenyl-diphosphate synthase"/>
    <property type="match status" value="1"/>
</dbReference>
<dbReference type="InterPro" id="IPR018520">
    <property type="entry name" value="UPP_synth-like_CS"/>
</dbReference>
<dbReference type="NCBIfam" id="TIGR00055">
    <property type="entry name" value="uppS"/>
    <property type="match status" value="1"/>
</dbReference>
<comment type="subunit">
    <text evidence="2">Homodimer.</text>
</comment>
<dbReference type="RefSeq" id="WP_085215746.1">
    <property type="nucleotide sequence ID" value="NZ_FXAM01000001.1"/>
</dbReference>
<name>A0A1Y6D1T0_9GAMM</name>
<comment type="function">
    <text evidence="2">Catalyzes the sequential condensation of isopentenyl diphosphate (IPP) with (2E,6E)-farnesyl diphosphate (E,E-FPP) to yield (2Z,6Z,10Z,14Z,18Z,22Z,26Z,30Z,34E,38E)-undecaprenyl diphosphate (di-trans,octa-cis-UPP). UPP is the precursor of glycosyl carrier lipid in the biosynthesis of bacterial cell wall polysaccharide components such as peptidoglycan and lipopolysaccharide.</text>
</comment>
<evidence type="ECO:0000256" key="1">
    <source>
        <dbReference type="ARBA" id="ARBA00022679"/>
    </source>
</evidence>
<keyword evidence="2" id="KW-0961">Cell wall biogenesis/degradation</keyword>
<feature type="binding site" evidence="2">
    <location>
        <position position="22"/>
    </location>
    <ligand>
        <name>Mg(2+)</name>
        <dbReference type="ChEBI" id="CHEBI:18420"/>
    </ligand>
</feature>
<feature type="binding site" evidence="2">
    <location>
        <position position="73"/>
    </location>
    <ligand>
        <name>substrate</name>
    </ligand>
</feature>
<accession>A0A1Y6D1T0</accession>
<dbReference type="PROSITE" id="PS01066">
    <property type="entry name" value="UPP_SYNTHASE"/>
    <property type="match status" value="1"/>
</dbReference>
<keyword evidence="2" id="KW-0479">Metal-binding</keyword>
<feature type="binding site" evidence="2">
    <location>
        <position position="39"/>
    </location>
    <ligand>
        <name>substrate</name>
    </ligand>
</feature>
<evidence type="ECO:0000256" key="2">
    <source>
        <dbReference type="HAMAP-Rule" id="MF_01139"/>
    </source>
</evidence>
<feature type="binding site" evidence="2">
    <location>
        <position position="209"/>
    </location>
    <ligand>
        <name>Mg(2+)</name>
        <dbReference type="ChEBI" id="CHEBI:18420"/>
    </ligand>
</feature>
<dbReference type="GO" id="GO:0071555">
    <property type="term" value="P:cell wall organization"/>
    <property type="evidence" value="ECO:0007669"/>
    <property type="project" value="UniProtKB-KW"/>
</dbReference>
<dbReference type="Pfam" id="PF01255">
    <property type="entry name" value="Prenyltransf"/>
    <property type="match status" value="1"/>
</dbReference>
<feature type="binding site" evidence="2">
    <location>
        <begin position="67"/>
        <end position="69"/>
    </location>
    <ligand>
        <name>substrate</name>
    </ligand>
</feature>
<dbReference type="GO" id="GO:0005829">
    <property type="term" value="C:cytosol"/>
    <property type="evidence" value="ECO:0007669"/>
    <property type="project" value="TreeGrafter"/>
</dbReference>
<dbReference type="SUPFAM" id="SSF64005">
    <property type="entry name" value="Undecaprenyl diphosphate synthase"/>
    <property type="match status" value="1"/>
</dbReference>
<dbReference type="InterPro" id="IPR001441">
    <property type="entry name" value="UPP_synth-like"/>
</dbReference>
<dbReference type="EMBL" id="FXAM01000001">
    <property type="protein sequence ID" value="SMF96899.1"/>
    <property type="molecule type" value="Genomic_DNA"/>
</dbReference>
<feature type="binding site" evidence="2">
    <location>
        <position position="190"/>
    </location>
    <ligand>
        <name>substrate</name>
    </ligand>
</feature>
<keyword evidence="2" id="KW-0460">Magnesium</keyword>
<feature type="active site" description="Proton acceptor" evidence="2">
    <location>
        <position position="70"/>
    </location>
</feature>
<dbReference type="AlphaFoldDB" id="A0A1Y6D1T0"/>
<dbReference type="Proteomes" id="UP000192923">
    <property type="component" value="Unassembled WGS sequence"/>
</dbReference>
<dbReference type="Gene3D" id="3.40.1180.10">
    <property type="entry name" value="Decaprenyl diphosphate synthase-like"/>
    <property type="match status" value="1"/>
</dbReference>
<gene>
    <name evidence="2" type="primary">uppS</name>
    <name evidence="3" type="ORF">SAMN02949497_4313</name>
</gene>
<feature type="binding site" evidence="2">
    <location>
        <begin position="196"/>
        <end position="198"/>
    </location>
    <ligand>
        <name>substrate</name>
    </ligand>
</feature>
<evidence type="ECO:0000313" key="4">
    <source>
        <dbReference type="Proteomes" id="UP000192923"/>
    </source>
</evidence>
<feature type="binding site" evidence="2">
    <location>
        <position position="71"/>
    </location>
    <ligand>
        <name>substrate</name>
    </ligand>
</feature>
<dbReference type="PANTHER" id="PTHR10291">
    <property type="entry name" value="DEHYDRODOLICHYL DIPHOSPHATE SYNTHASE FAMILY MEMBER"/>
    <property type="match status" value="1"/>
</dbReference>
<organism evidence="3 4">
    <name type="scientific">Methylomagnum ishizawai</name>
    <dbReference type="NCBI Taxonomy" id="1760988"/>
    <lineage>
        <taxon>Bacteria</taxon>
        <taxon>Pseudomonadati</taxon>
        <taxon>Pseudomonadota</taxon>
        <taxon>Gammaproteobacteria</taxon>
        <taxon>Methylococcales</taxon>
        <taxon>Methylococcaceae</taxon>
        <taxon>Methylomagnum</taxon>
    </lineage>
</organism>
<keyword evidence="2" id="KW-0573">Peptidoglycan synthesis</keyword>
<feature type="binding site" evidence="2">
    <location>
        <position position="27"/>
    </location>
    <ligand>
        <name>substrate</name>
    </ligand>
</feature>
<reference evidence="3 4" key="1">
    <citation type="submission" date="2016-12" db="EMBL/GenBank/DDBJ databases">
        <authorList>
            <person name="Song W.-J."/>
            <person name="Kurnit D.M."/>
        </authorList>
    </citation>
    <scope>NUCLEOTIDE SEQUENCE [LARGE SCALE GENOMIC DNA]</scope>
    <source>
        <strain evidence="3 4">175</strain>
    </source>
</reference>
<dbReference type="HAMAP" id="MF_01139">
    <property type="entry name" value="ISPT"/>
    <property type="match status" value="1"/>
</dbReference>
<feature type="active site" evidence="2">
    <location>
        <position position="22"/>
    </location>
</feature>
<dbReference type="GO" id="GO:0000287">
    <property type="term" value="F:magnesium ion binding"/>
    <property type="evidence" value="ECO:0007669"/>
    <property type="project" value="UniProtKB-UniRule"/>
</dbReference>
<keyword evidence="1 2" id="KW-0808">Transferase</keyword>
<dbReference type="OrthoDB" id="4191603at2"/>
<comment type="catalytic activity">
    <reaction evidence="2">
        <text>8 isopentenyl diphosphate + (2E,6E)-farnesyl diphosphate = di-trans,octa-cis-undecaprenyl diphosphate + 8 diphosphate</text>
        <dbReference type="Rhea" id="RHEA:27551"/>
        <dbReference type="ChEBI" id="CHEBI:33019"/>
        <dbReference type="ChEBI" id="CHEBI:58405"/>
        <dbReference type="ChEBI" id="CHEBI:128769"/>
        <dbReference type="ChEBI" id="CHEBI:175763"/>
        <dbReference type="EC" id="2.5.1.31"/>
    </reaction>
</comment>
<sequence>MDVSAVPSIDNRLPRHVAIIMDGNGRWAKQRFLPRTAGHRAGVGAVRKTVEYCLAKGIEALTLFAFSSENWRRPVQEVSLLMELFIATLEREAQKLHENGVRLRVIGEREAFAPALQDKIAASEALTQGNQRLNLNIAANYGGRWDIVQAARRLAELAGRGAMRAAEIDETAFAAHLALAELPEPDLFIRTGGERRISNFLLWQLAYTELYFTPVLWPDFDEKVLDLALEDYAGRQRRFGYTGEQVEQFSQA</sequence>
<dbReference type="InterPro" id="IPR036424">
    <property type="entry name" value="UPP_synth-like_sf"/>
</dbReference>
<keyword evidence="2" id="KW-0133">Cell shape</keyword>
<dbReference type="GO" id="GO:0008834">
    <property type="term" value="F:ditrans,polycis-undecaprenyl-diphosphate synthase [(2E,6E)-farnesyl-diphosphate specific] activity"/>
    <property type="evidence" value="ECO:0007669"/>
    <property type="project" value="UniProtKB-UniRule"/>
</dbReference>
<comment type="similarity">
    <text evidence="2">Belongs to the UPP synthase family.</text>
</comment>
<proteinExistence type="inferred from homology"/>
<comment type="cofactor">
    <cofactor evidence="2">
        <name>Mg(2+)</name>
        <dbReference type="ChEBI" id="CHEBI:18420"/>
    </cofactor>
    <text evidence="2">Binds 2 magnesium ions per subunit.</text>
</comment>
<dbReference type="GO" id="GO:0008360">
    <property type="term" value="P:regulation of cell shape"/>
    <property type="evidence" value="ECO:0007669"/>
    <property type="project" value="UniProtKB-KW"/>
</dbReference>
<protein>
    <recommendedName>
        <fullName evidence="2">Ditrans,polycis-undecaprenyl-diphosphate synthase ((2E,6E)-farnesyl-diphosphate specific)</fullName>
        <ecNumber evidence="2">2.5.1.31</ecNumber>
    </recommendedName>
    <alternativeName>
        <fullName evidence="2">Ditrans,polycis-undecaprenylcistransferase</fullName>
    </alternativeName>
    <alternativeName>
        <fullName evidence="2">Undecaprenyl diphosphate synthase</fullName>
        <shortName evidence="2">UDS</shortName>
    </alternativeName>
    <alternativeName>
        <fullName evidence="2">Undecaprenyl pyrophosphate synthase</fullName>
        <shortName evidence="2">UPP synthase</shortName>
    </alternativeName>
</protein>
<dbReference type="GO" id="GO:0016094">
    <property type="term" value="P:polyprenol biosynthetic process"/>
    <property type="evidence" value="ECO:0007669"/>
    <property type="project" value="TreeGrafter"/>
</dbReference>